<comment type="caution">
    <text evidence="1">The sequence shown here is derived from an EMBL/GenBank/DDBJ whole genome shotgun (WGS) entry which is preliminary data.</text>
</comment>
<reference evidence="1" key="1">
    <citation type="submission" date="2021-08" db="EMBL/GenBank/DDBJ databases">
        <title>The first chromosome-level gecko genome reveals the dynamic sex chromosomes of Neotropical dwarf geckos (Sphaerodactylidae: Sphaerodactylus).</title>
        <authorList>
            <person name="Pinto B.J."/>
            <person name="Keating S.E."/>
            <person name="Gamble T."/>
        </authorList>
    </citation>
    <scope>NUCLEOTIDE SEQUENCE</scope>
    <source>
        <strain evidence="1">TG3544</strain>
    </source>
</reference>
<evidence type="ECO:0000313" key="2">
    <source>
        <dbReference type="Proteomes" id="UP000827872"/>
    </source>
</evidence>
<keyword evidence="2" id="KW-1185">Reference proteome</keyword>
<dbReference type="EMBL" id="CM037618">
    <property type="protein sequence ID" value="KAH8000645.1"/>
    <property type="molecule type" value="Genomic_DNA"/>
</dbReference>
<organism evidence="1 2">
    <name type="scientific">Sphaerodactylus townsendi</name>
    <dbReference type="NCBI Taxonomy" id="933632"/>
    <lineage>
        <taxon>Eukaryota</taxon>
        <taxon>Metazoa</taxon>
        <taxon>Chordata</taxon>
        <taxon>Craniata</taxon>
        <taxon>Vertebrata</taxon>
        <taxon>Euteleostomi</taxon>
        <taxon>Lepidosauria</taxon>
        <taxon>Squamata</taxon>
        <taxon>Bifurcata</taxon>
        <taxon>Gekkota</taxon>
        <taxon>Sphaerodactylidae</taxon>
        <taxon>Sphaerodactylus</taxon>
    </lineage>
</organism>
<sequence length="117" mass="12597">MKVGDRNLTGCTNKGSAARHVGSSVNRTAVLSPLYKPRASPPIFVMQGQGVFNPSSSQYFPKPDTTLGIAAHLTGAHLQLRIPKLNNVKMARSEQTSIPRMKSVLTYCVPGCCLIIT</sequence>
<protein>
    <submittedName>
        <fullName evidence="1">Uncharacterized protein</fullName>
    </submittedName>
</protein>
<dbReference type="Proteomes" id="UP000827872">
    <property type="component" value="Linkage Group LG05"/>
</dbReference>
<gene>
    <name evidence="1" type="ORF">K3G42_027294</name>
</gene>
<proteinExistence type="predicted"/>
<evidence type="ECO:0000313" key="1">
    <source>
        <dbReference type="EMBL" id="KAH8000645.1"/>
    </source>
</evidence>
<name>A0ACB8F6D3_9SAUR</name>
<accession>A0ACB8F6D3</accession>